<dbReference type="GO" id="GO:0005615">
    <property type="term" value="C:extracellular space"/>
    <property type="evidence" value="ECO:0007669"/>
    <property type="project" value="TreeGrafter"/>
</dbReference>
<dbReference type="CTD" id="20239567"/>
<dbReference type="InterPro" id="IPR014716">
    <property type="entry name" value="Fibrinogen_a/b/g_C_1"/>
</dbReference>
<evidence type="ECO:0000256" key="1">
    <source>
        <dbReference type="SAM" id="SignalP"/>
    </source>
</evidence>
<evidence type="ECO:0000313" key="4">
    <source>
        <dbReference type="Proteomes" id="UP000030746"/>
    </source>
</evidence>
<dbReference type="SMART" id="SM00186">
    <property type="entry name" value="FBG"/>
    <property type="match status" value="1"/>
</dbReference>
<dbReference type="Proteomes" id="UP000030746">
    <property type="component" value="Unassembled WGS sequence"/>
</dbReference>
<reference evidence="3 4" key="1">
    <citation type="journal article" date="2013" name="Nature">
        <title>Insights into bilaterian evolution from three spiralian genomes.</title>
        <authorList>
            <person name="Simakov O."/>
            <person name="Marletaz F."/>
            <person name="Cho S.J."/>
            <person name="Edsinger-Gonzales E."/>
            <person name="Havlak P."/>
            <person name="Hellsten U."/>
            <person name="Kuo D.H."/>
            <person name="Larsson T."/>
            <person name="Lv J."/>
            <person name="Arendt D."/>
            <person name="Savage R."/>
            <person name="Osoegawa K."/>
            <person name="de Jong P."/>
            <person name="Grimwood J."/>
            <person name="Chapman J.A."/>
            <person name="Shapiro H."/>
            <person name="Aerts A."/>
            <person name="Otillar R.P."/>
            <person name="Terry A.Y."/>
            <person name="Boore J.L."/>
            <person name="Grigoriev I.V."/>
            <person name="Lindberg D.R."/>
            <person name="Seaver E.C."/>
            <person name="Weisblat D.A."/>
            <person name="Putnam N.H."/>
            <person name="Rokhsar D.S."/>
        </authorList>
    </citation>
    <scope>NUCLEOTIDE SEQUENCE [LARGE SCALE GENOMIC DNA]</scope>
</reference>
<dbReference type="Gene3D" id="4.10.530.10">
    <property type="entry name" value="Gamma-fibrinogen Carboxyl Terminal Fragment, domain 2"/>
    <property type="match status" value="1"/>
</dbReference>
<dbReference type="OMA" id="MACLICI"/>
<dbReference type="PANTHER" id="PTHR19143">
    <property type="entry name" value="FIBRINOGEN/TENASCIN/ANGIOPOEITIN"/>
    <property type="match status" value="1"/>
</dbReference>
<gene>
    <name evidence="3" type="ORF">LOTGIDRAFT_163865</name>
</gene>
<organism evidence="3 4">
    <name type="scientific">Lottia gigantea</name>
    <name type="common">Giant owl limpet</name>
    <dbReference type="NCBI Taxonomy" id="225164"/>
    <lineage>
        <taxon>Eukaryota</taxon>
        <taxon>Metazoa</taxon>
        <taxon>Spiralia</taxon>
        <taxon>Lophotrochozoa</taxon>
        <taxon>Mollusca</taxon>
        <taxon>Gastropoda</taxon>
        <taxon>Patellogastropoda</taxon>
        <taxon>Lottioidea</taxon>
        <taxon>Lottiidae</taxon>
        <taxon>Lottia</taxon>
    </lineage>
</organism>
<accession>V3ZHA9</accession>
<dbReference type="PROSITE" id="PS51406">
    <property type="entry name" value="FIBRINOGEN_C_2"/>
    <property type="match status" value="1"/>
</dbReference>
<dbReference type="GeneID" id="20239567"/>
<dbReference type="InterPro" id="IPR050373">
    <property type="entry name" value="Fibrinogen_C-term_domain"/>
</dbReference>
<dbReference type="RefSeq" id="XP_009058641.1">
    <property type="nucleotide sequence ID" value="XM_009060393.1"/>
</dbReference>
<feature type="domain" description="Fibrinogen C-terminal" evidence="2">
    <location>
        <begin position="117"/>
        <end position="333"/>
    </location>
</feature>
<dbReference type="InterPro" id="IPR002181">
    <property type="entry name" value="Fibrinogen_a/b/g_C_dom"/>
</dbReference>
<feature type="chain" id="PRO_5004715847" description="Fibrinogen C-terminal domain-containing protein" evidence="1">
    <location>
        <begin position="22"/>
        <end position="333"/>
    </location>
</feature>
<dbReference type="EMBL" id="KB202367">
    <property type="protein sequence ID" value="ESO90643.1"/>
    <property type="molecule type" value="Genomic_DNA"/>
</dbReference>
<name>V3ZHA9_LOTGI</name>
<feature type="signal peptide" evidence="1">
    <location>
        <begin position="1"/>
        <end position="21"/>
    </location>
</feature>
<dbReference type="KEGG" id="lgi:LOTGIDRAFT_163865"/>
<keyword evidence="1" id="KW-0732">Signal</keyword>
<dbReference type="SUPFAM" id="SSF56496">
    <property type="entry name" value="Fibrinogen C-terminal domain-like"/>
    <property type="match status" value="1"/>
</dbReference>
<dbReference type="AlphaFoldDB" id="V3ZHA9"/>
<keyword evidence="4" id="KW-1185">Reference proteome</keyword>
<evidence type="ECO:0000259" key="2">
    <source>
        <dbReference type="PROSITE" id="PS51406"/>
    </source>
</evidence>
<dbReference type="OrthoDB" id="6081480at2759"/>
<dbReference type="HOGENOM" id="CLU_060190_0_0_1"/>
<proteinExistence type="predicted"/>
<dbReference type="InterPro" id="IPR036056">
    <property type="entry name" value="Fibrinogen-like_C"/>
</dbReference>
<protein>
    <recommendedName>
        <fullName evidence="2">Fibrinogen C-terminal domain-containing protein</fullName>
    </recommendedName>
</protein>
<dbReference type="Pfam" id="PF00147">
    <property type="entry name" value="Fibrinogen_C"/>
    <property type="match status" value="1"/>
</dbReference>
<sequence>MLERAMILVLSLSMIEASIHTHPFARFEKTNIIDYKCDKSWIIEIFETRNIYNCGLKCNEFADCRRFLFCETKSKCKLYLDGTDCILRGDATGCHCFKKLISCNGTKITCPWGFYGDNCEHIAKDCEDANSRGMTSHQSVVTRIKPLEAPAFDVWCWLKIPTSVTILNRYQQCSTEDFNRTLQEYEQGFGIVPWDNWLGFDKTLQVINSQKSLKLHVHFTANDWKKCSIYYNDFNLGNASTQYRFQTTSNYETDSRPTCGDSITGSNNTLDLRGRPFSTYDQDETSNGCAAQFGGGWWFADHPNCTDGFLTAKEYSENFWKNSFWGPNMKNKL</sequence>
<evidence type="ECO:0000313" key="3">
    <source>
        <dbReference type="EMBL" id="ESO90643.1"/>
    </source>
</evidence>
<dbReference type="Gene3D" id="3.90.215.10">
    <property type="entry name" value="Gamma Fibrinogen, chain A, domain 1"/>
    <property type="match status" value="1"/>
</dbReference>